<dbReference type="EMBL" id="BOMG01000036">
    <property type="protein sequence ID" value="GID54065.1"/>
    <property type="molecule type" value="Genomic_DNA"/>
</dbReference>
<feature type="region of interest" description="Disordered" evidence="1">
    <location>
        <begin position="86"/>
        <end position="146"/>
    </location>
</feature>
<dbReference type="RefSeq" id="WP_203795177.1">
    <property type="nucleotide sequence ID" value="NZ_BAAAQE010000012.1"/>
</dbReference>
<feature type="compositionally biased region" description="Low complexity" evidence="1">
    <location>
        <begin position="259"/>
        <end position="274"/>
    </location>
</feature>
<dbReference type="Proteomes" id="UP000612282">
    <property type="component" value="Unassembled WGS sequence"/>
</dbReference>
<evidence type="ECO:0000313" key="2">
    <source>
        <dbReference type="EMBL" id="GID54065.1"/>
    </source>
</evidence>
<feature type="compositionally biased region" description="Basic and acidic residues" evidence="1">
    <location>
        <begin position="86"/>
        <end position="119"/>
    </location>
</feature>
<evidence type="ECO:0000313" key="3">
    <source>
        <dbReference type="Proteomes" id="UP000612282"/>
    </source>
</evidence>
<sequence>MRRRIGAGIVVAGAVGVVAVGSGLTASANWSVGTDSGVAITAGDRLPRVAEPKVVLTADGAPKISWRAVRFSSGAPVGGYAVFRHTRDDKASKNRDQSKAGGDRTKTDGDRTEETRGDQAETGGDQAESRADQTATGGNQSAGGGGGTEVCRVPAATLSCVDGSVRAGSTVAYTVRAVAGQRWSGPNGPLSDRITVPAEKTLDQATRKTEETTAQKRDPAQEKSAEPRKDSGSGTGDDGPQPSASVTPGPSAEPPAASPPAHSSPSPDSSSAESSGGGDV</sequence>
<gene>
    <name evidence="2" type="ORF">Aco03nite_024690</name>
</gene>
<feature type="compositionally biased region" description="Basic and acidic residues" evidence="1">
    <location>
        <begin position="200"/>
        <end position="231"/>
    </location>
</feature>
<evidence type="ECO:0000256" key="1">
    <source>
        <dbReference type="SAM" id="MobiDB-lite"/>
    </source>
</evidence>
<protein>
    <submittedName>
        <fullName evidence="2">Uncharacterized protein</fullName>
    </submittedName>
</protein>
<proteinExistence type="predicted"/>
<feature type="region of interest" description="Disordered" evidence="1">
    <location>
        <begin position="181"/>
        <end position="280"/>
    </location>
</feature>
<name>A0ABQ3X6D2_9ACTN</name>
<accession>A0ABQ3X6D2</accession>
<organism evidence="2 3">
    <name type="scientific">Actinoplanes couchii</name>
    <dbReference type="NCBI Taxonomy" id="403638"/>
    <lineage>
        <taxon>Bacteria</taxon>
        <taxon>Bacillati</taxon>
        <taxon>Actinomycetota</taxon>
        <taxon>Actinomycetes</taxon>
        <taxon>Micromonosporales</taxon>
        <taxon>Micromonosporaceae</taxon>
        <taxon>Actinoplanes</taxon>
    </lineage>
</organism>
<reference evidence="2 3" key="1">
    <citation type="submission" date="2021-01" db="EMBL/GenBank/DDBJ databases">
        <title>Whole genome shotgun sequence of Actinoplanes couchii NBRC 106145.</title>
        <authorList>
            <person name="Komaki H."/>
            <person name="Tamura T."/>
        </authorList>
    </citation>
    <scope>NUCLEOTIDE SEQUENCE [LARGE SCALE GENOMIC DNA]</scope>
    <source>
        <strain evidence="2 3">NBRC 106145</strain>
    </source>
</reference>
<comment type="caution">
    <text evidence="2">The sequence shown here is derived from an EMBL/GenBank/DDBJ whole genome shotgun (WGS) entry which is preliminary data.</text>
</comment>
<keyword evidence="3" id="KW-1185">Reference proteome</keyword>